<reference evidence="2" key="1">
    <citation type="journal article" date="2012" name="BMC Genomics">
        <title>Genome sequence of the necrotrophic fungus Penicillium digitatum, the main postharvest pathogen of citrus.</title>
        <authorList>
            <person name="Marcet-Houben M."/>
            <person name="Ballester A.-R."/>
            <person name="de la Fuente B."/>
            <person name="Harries E."/>
            <person name="Marcos J.F."/>
            <person name="Gonzalez-Candelas L."/>
            <person name="Gabaldon T."/>
        </authorList>
    </citation>
    <scope>NUCLEOTIDE SEQUENCE [LARGE SCALE GENOMIC DNA]</scope>
    <source>
        <strain evidence="2">Pd1 / CECT 20795</strain>
    </source>
</reference>
<comment type="caution">
    <text evidence="1">The sequence shown here is derived from an EMBL/GenBank/DDBJ whole genome shotgun (WGS) entry which is preliminary data.</text>
</comment>
<dbReference type="VEuPathDB" id="FungiDB:PDIP_10660"/>
<sequence>MRIGCDPVLGPCGLRSVLPYFVIQPHVQSCRDDNHDRECS</sequence>
<dbReference type="HOGENOM" id="CLU_3299562_0_0_1"/>
<dbReference type="AlphaFoldDB" id="K9GFY5"/>
<evidence type="ECO:0000313" key="2">
    <source>
        <dbReference type="Proteomes" id="UP000009886"/>
    </source>
</evidence>
<protein>
    <submittedName>
        <fullName evidence="1">Uncharacterized protein</fullName>
    </submittedName>
</protein>
<name>K9GFY5_PEND1</name>
<proteinExistence type="predicted"/>
<organism evidence="1 2">
    <name type="scientific">Penicillium digitatum (strain Pd1 / CECT 20795)</name>
    <name type="common">Green mold</name>
    <dbReference type="NCBI Taxonomy" id="1170230"/>
    <lineage>
        <taxon>Eukaryota</taxon>
        <taxon>Fungi</taxon>
        <taxon>Dikarya</taxon>
        <taxon>Ascomycota</taxon>
        <taxon>Pezizomycotina</taxon>
        <taxon>Eurotiomycetes</taxon>
        <taxon>Eurotiomycetidae</taxon>
        <taxon>Eurotiales</taxon>
        <taxon>Aspergillaceae</taxon>
        <taxon>Penicillium</taxon>
    </lineage>
</organism>
<dbReference type="EMBL" id="AKCU01000073">
    <property type="protein sequence ID" value="EKV21010.1"/>
    <property type="molecule type" value="Genomic_DNA"/>
</dbReference>
<dbReference type="Proteomes" id="UP000009886">
    <property type="component" value="Unassembled WGS sequence"/>
</dbReference>
<gene>
    <name evidence="1" type="ORF">PDIP_10660</name>
</gene>
<evidence type="ECO:0000313" key="1">
    <source>
        <dbReference type="EMBL" id="EKV21010.1"/>
    </source>
</evidence>
<accession>K9GFY5</accession>
<dbReference type="KEGG" id="pdp:PDIP_10660"/>